<keyword evidence="3" id="KW-1185">Reference proteome</keyword>
<dbReference type="Proteomes" id="UP001390339">
    <property type="component" value="Unassembled WGS sequence"/>
</dbReference>
<organism evidence="2 3">
    <name type="scientific">Apiospora arundinis</name>
    <dbReference type="NCBI Taxonomy" id="335852"/>
    <lineage>
        <taxon>Eukaryota</taxon>
        <taxon>Fungi</taxon>
        <taxon>Dikarya</taxon>
        <taxon>Ascomycota</taxon>
        <taxon>Pezizomycotina</taxon>
        <taxon>Sordariomycetes</taxon>
        <taxon>Xylariomycetidae</taxon>
        <taxon>Amphisphaeriales</taxon>
        <taxon>Apiosporaceae</taxon>
        <taxon>Apiospora</taxon>
    </lineage>
</organism>
<evidence type="ECO:0000313" key="3">
    <source>
        <dbReference type="Proteomes" id="UP001390339"/>
    </source>
</evidence>
<reference evidence="2 3" key="1">
    <citation type="journal article" date="2024" name="IMA Fungus">
        <title>Apiospora arundinis, a panoply of carbohydrate-active enzymes and secondary metabolites.</title>
        <authorList>
            <person name="Sorensen T."/>
            <person name="Petersen C."/>
            <person name="Muurmann A.T."/>
            <person name="Christiansen J.V."/>
            <person name="Brundto M.L."/>
            <person name="Overgaard C.K."/>
            <person name="Boysen A.T."/>
            <person name="Wollenberg R.D."/>
            <person name="Larsen T.O."/>
            <person name="Sorensen J.L."/>
            <person name="Nielsen K.L."/>
            <person name="Sondergaard T.E."/>
        </authorList>
    </citation>
    <scope>NUCLEOTIDE SEQUENCE [LARGE SCALE GENOMIC DNA]</scope>
    <source>
        <strain evidence="2 3">AAU 773</strain>
    </source>
</reference>
<name>A0ABR2I442_9PEZI</name>
<evidence type="ECO:0000313" key="2">
    <source>
        <dbReference type="EMBL" id="KAK8857152.1"/>
    </source>
</evidence>
<accession>A0ABR2I442</accession>
<evidence type="ECO:0000256" key="1">
    <source>
        <dbReference type="SAM" id="SignalP"/>
    </source>
</evidence>
<feature type="signal peptide" evidence="1">
    <location>
        <begin position="1"/>
        <end position="22"/>
    </location>
</feature>
<keyword evidence="1" id="KW-0732">Signal</keyword>
<comment type="caution">
    <text evidence="2">The sequence shown here is derived from an EMBL/GenBank/DDBJ whole genome shotgun (WGS) entry which is preliminary data.</text>
</comment>
<sequence length="119" mass="12845">MRALRLPVLAIITAALTAALSGQPEGGLDHKLAPNYPHSVFTVPVATTPSRAIREGASHLKKRDYYTCYQTSPSPIAPEDCQKIIERVEGHGGGFNLLPGLCLVWLEGTCKARFCAADR</sequence>
<proteinExistence type="predicted"/>
<gene>
    <name evidence="2" type="ORF">PGQ11_013064</name>
</gene>
<protein>
    <submittedName>
        <fullName evidence="2">Uncharacterized protein</fullName>
    </submittedName>
</protein>
<dbReference type="EMBL" id="JAPCWZ010000007">
    <property type="protein sequence ID" value="KAK8857152.1"/>
    <property type="molecule type" value="Genomic_DNA"/>
</dbReference>
<feature type="chain" id="PRO_5046539590" evidence="1">
    <location>
        <begin position="23"/>
        <end position="119"/>
    </location>
</feature>